<dbReference type="GO" id="GO:0004674">
    <property type="term" value="F:protein serine/threonine kinase activity"/>
    <property type="evidence" value="ECO:0007669"/>
    <property type="project" value="TreeGrafter"/>
</dbReference>
<dbReference type="EMBL" id="JAAALK010002058">
    <property type="protein sequence ID" value="KAG8037899.1"/>
    <property type="molecule type" value="Genomic_DNA"/>
</dbReference>
<feature type="domain" description="Protein kinase" evidence="1">
    <location>
        <begin position="86"/>
        <end position="402"/>
    </location>
</feature>
<dbReference type="PANTHER" id="PTHR44329">
    <property type="entry name" value="SERINE/THREONINE-PROTEIN KINASE TNNI3K-RELATED"/>
    <property type="match status" value="1"/>
</dbReference>
<dbReference type="Proteomes" id="UP000729402">
    <property type="component" value="Unassembled WGS sequence"/>
</dbReference>
<dbReference type="InterPro" id="IPR000719">
    <property type="entry name" value="Prot_kinase_dom"/>
</dbReference>
<reference evidence="2" key="2">
    <citation type="submission" date="2021-02" db="EMBL/GenBank/DDBJ databases">
        <authorList>
            <person name="Kimball J.A."/>
            <person name="Haas M.W."/>
            <person name="Macchietto M."/>
            <person name="Kono T."/>
            <person name="Duquette J."/>
            <person name="Shao M."/>
        </authorList>
    </citation>
    <scope>NUCLEOTIDE SEQUENCE</scope>
    <source>
        <tissue evidence="2">Fresh leaf tissue</tissue>
    </source>
</reference>
<dbReference type="AlphaFoldDB" id="A0A8J5RED4"/>
<dbReference type="GO" id="GO:0005886">
    <property type="term" value="C:plasma membrane"/>
    <property type="evidence" value="ECO:0007669"/>
    <property type="project" value="TreeGrafter"/>
</dbReference>
<dbReference type="SMART" id="SM00220">
    <property type="entry name" value="S_TKc"/>
    <property type="match status" value="1"/>
</dbReference>
<dbReference type="OrthoDB" id="4062651at2759"/>
<keyword evidence="3" id="KW-1185">Reference proteome</keyword>
<reference evidence="2" key="1">
    <citation type="journal article" date="2021" name="bioRxiv">
        <title>Whole Genome Assembly and Annotation of Northern Wild Rice, Zizania palustris L., Supports a Whole Genome Duplication in the Zizania Genus.</title>
        <authorList>
            <person name="Haas M."/>
            <person name="Kono T."/>
            <person name="Macchietto M."/>
            <person name="Millas R."/>
            <person name="McGilp L."/>
            <person name="Shao M."/>
            <person name="Duquette J."/>
            <person name="Hirsch C.N."/>
            <person name="Kimball J."/>
        </authorList>
    </citation>
    <scope>NUCLEOTIDE SEQUENCE</scope>
    <source>
        <tissue evidence="2">Fresh leaf tissue</tissue>
    </source>
</reference>
<evidence type="ECO:0000313" key="3">
    <source>
        <dbReference type="Proteomes" id="UP000729402"/>
    </source>
</evidence>
<organism evidence="2 3">
    <name type="scientific">Zizania palustris</name>
    <name type="common">Northern wild rice</name>
    <dbReference type="NCBI Taxonomy" id="103762"/>
    <lineage>
        <taxon>Eukaryota</taxon>
        <taxon>Viridiplantae</taxon>
        <taxon>Streptophyta</taxon>
        <taxon>Embryophyta</taxon>
        <taxon>Tracheophyta</taxon>
        <taxon>Spermatophyta</taxon>
        <taxon>Magnoliopsida</taxon>
        <taxon>Liliopsida</taxon>
        <taxon>Poales</taxon>
        <taxon>Poaceae</taxon>
        <taxon>BOP clade</taxon>
        <taxon>Oryzoideae</taxon>
        <taxon>Oryzeae</taxon>
        <taxon>Zizaniinae</taxon>
        <taxon>Zizania</taxon>
    </lineage>
</organism>
<protein>
    <recommendedName>
        <fullName evidence="1">Protein kinase domain-containing protein</fullName>
    </recommendedName>
</protein>
<evidence type="ECO:0000259" key="1">
    <source>
        <dbReference type="PROSITE" id="PS50011"/>
    </source>
</evidence>
<dbReference type="InterPro" id="IPR051681">
    <property type="entry name" value="Ser/Thr_Kinases-Pseudokinases"/>
</dbReference>
<dbReference type="PROSITE" id="PS50011">
    <property type="entry name" value="PROTEIN_KINASE_DOM"/>
    <property type="match status" value="1"/>
</dbReference>
<dbReference type="Pfam" id="PF00069">
    <property type="entry name" value="Pkinase"/>
    <property type="match status" value="1"/>
</dbReference>
<dbReference type="PANTHER" id="PTHR44329:SF287">
    <property type="entry name" value="OS12G0605900 PROTEIN"/>
    <property type="match status" value="1"/>
</dbReference>
<dbReference type="PROSITE" id="PS00108">
    <property type="entry name" value="PROTEIN_KINASE_ST"/>
    <property type="match status" value="1"/>
</dbReference>
<comment type="caution">
    <text evidence="2">The sequence shown here is derived from an EMBL/GenBank/DDBJ whole genome shotgun (WGS) entry which is preliminary data.</text>
</comment>
<dbReference type="InterPro" id="IPR008271">
    <property type="entry name" value="Ser/Thr_kinase_AS"/>
</dbReference>
<name>A0A8J5RED4_ZIZPA</name>
<evidence type="ECO:0000313" key="2">
    <source>
        <dbReference type="EMBL" id="KAG8037899.1"/>
    </source>
</evidence>
<gene>
    <name evidence="2" type="ORF">GUJ93_ZPchr0025g2912</name>
</gene>
<sequence length="402" mass="44240">MMASGTGAQSTATAEPSDWKVAALDRFLQLSDIKEEEEDEYICADKFDLTSMDIKLEEHLAAKALGKRDGEPEGPKAAWEIDLSSLYIQRAVAHGVHGTLFRAKYYDQDVAVKQLNWGEDGYSTPEEIAHLRKSLEEVAAVWQNLDHPNITKFIGVSMGTSNLMIPPSDDDARNNGDVPPPDRACCVVVEFLTGGTLKGHLIKHMDSKLPYKEVVRFALAMARGLSRLHSRNIVHRDVKTENMLLDGELNLKIADFGVARLEQQDPREMTGTTGTLGYMAPEVLNGKPYNRSCDVYSFGICLWEMYCCDMPYADLAFTDASVGDRPPRPTAEDPGLLSIRHGTHHAEVLACRPDKAARHGGGGEASWRLSILARVAACSRMTRRCPVASAFLGVAMAHRLAV</sequence>
<accession>A0A8J5RED4</accession>
<proteinExistence type="predicted"/>
<dbReference type="GO" id="GO:0005524">
    <property type="term" value="F:ATP binding"/>
    <property type="evidence" value="ECO:0007669"/>
    <property type="project" value="InterPro"/>
</dbReference>